<dbReference type="AlphaFoldDB" id="A0A343VRH6"/>
<name>A0A343VRH6_9MYCO</name>
<organism evidence="1">
    <name type="scientific">Mycolicibacterium sp. CBMA 213</name>
    <dbReference type="NCBI Taxonomy" id="1968788"/>
    <lineage>
        <taxon>Bacteria</taxon>
        <taxon>Bacillati</taxon>
        <taxon>Actinomycetota</taxon>
        <taxon>Actinomycetes</taxon>
        <taxon>Mycobacteriales</taxon>
        <taxon>Mycobacteriaceae</taxon>
        <taxon>Mycolicibacterium</taxon>
    </lineage>
</organism>
<protein>
    <submittedName>
        <fullName evidence="1">Uncharacterized protein</fullName>
    </submittedName>
</protein>
<geneLocation type="plasmid" evidence="1">
    <name>pCBMA213_1</name>
</geneLocation>
<dbReference type="EMBL" id="MF600313">
    <property type="protein sequence ID" value="AVN58500.1"/>
    <property type="molecule type" value="Genomic_DNA"/>
</dbReference>
<accession>A0A343VRH6</accession>
<gene>
    <name evidence="1" type="ORF">B5P44_p00205</name>
</gene>
<evidence type="ECO:0000313" key="1">
    <source>
        <dbReference type="EMBL" id="AVN58500.1"/>
    </source>
</evidence>
<proteinExistence type="predicted"/>
<reference evidence="1" key="1">
    <citation type="journal article" date="2018" name="Front. Microbiol.">
        <title>Beyond the Limits: tRNA Array Units in Mycobacterium Genomes.</title>
        <authorList>
            <person name="Morgado S.M."/>
            <person name="Vicente A.C."/>
        </authorList>
    </citation>
    <scope>NUCLEOTIDE SEQUENCE</scope>
    <source>
        <strain evidence="1">CBMA 213</strain>
        <plasmid evidence="1">pCBMA213_1</plasmid>
    </source>
</reference>
<dbReference type="RefSeq" id="WP_155921941.1">
    <property type="nucleotide sequence ID" value="NZ_MF600313.1"/>
</dbReference>
<keyword evidence="1" id="KW-0614">Plasmid</keyword>
<sequence length="50" mass="5447">MYRTFFRGGDYVDSAAAPALSDNVWAVVNLEILDGGDAYQSLMATLQPVH</sequence>